<evidence type="ECO:0000313" key="3">
    <source>
        <dbReference type="EMBL" id="KIK80760.1"/>
    </source>
</evidence>
<proteinExistence type="predicted"/>
<dbReference type="EMBL" id="KN825942">
    <property type="protein sequence ID" value="KIK80760.1"/>
    <property type="molecule type" value="Genomic_DNA"/>
</dbReference>
<dbReference type="Proteomes" id="UP000054538">
    <property type="component" value="Unassembled WGS sequence"/>
</dbReference>
<reference evidence="3 4" key="1">
    <citation type="submission" date="2014-04" db="EMBL/GenBank/DDBJ databases">
        <authorList>
            <consortium name="DOE Joint Genome Institute"/>
            <person name="Kuo A."/>
            <person name="Kohler A."/>
            <person name="Jargeat P."/>
            <person name="Nagy L.G."/>
            <person name="Floudas D."/>
            <person name="Copeland A."/>
            <person name="Barry K.W."/>
            <person name="Cichocki N."/>
            <person name="Veneault-Fourrey C."/>
            <person name="LaButti K."/>
            <person name="Lindquist E.A."/>
            <person name="Lipzen A."/>
            <person name="Lundell T."/>
            <person name="Morin E."/>
            <person name="Murat C."/>
            <person name="Sun H."/>
            <person name="Tunlid A."/>
            <person name="Henrissat B."/>
            <person name="Grigoriev I.V."/>
            <person name="Hibbett D.S."/>
            <person name="Martin F."/>
            <person name="Nordberg H.P."/>
            <person name="Cantor M.N."/>
            <person name="Hua S.X."/>
        </authorList>
    </citation>
    <scope>NUCLEOTIDE SEQUENCE [LARGE SCALE GENOMIC DNA]</scope>
    <source>
        <strain evidence="3 4">Ve08.2h10</strain>
    </source>
</reference>
<organism evidence="3 4">
    <name type="scientific">Paxillus rubicundulus Ve08.2h10</name>
    <dbReference type="NCBI Taxonomy" id="930991"/>
    <lineage>
        <taxon>Eukaryota</taxon>
        <taxon>Fungi</taxon>
        <taxon>Dikarya</taxon>
        <taxon>Basidiomycota</taxon>
        <taxon>Agaricomycotina</taxon>
        <taxon>Agaricomycetes</taxon>
        <taxon>Agaricomycetidae</taxon>
        <taxon>Boletales</taxon>
        <taxon>Paxilineae</taxon>
        <taxon>Paxillaceae</taxon>
        <taxon>Paxillus</taxon>
    </lineage>
</organism>
<dbReference type="PROSITE" id="PS50157">
    <property type="entry name" value="ZINC_FINGER_C2H2_2"/>
    <property type="match status" value="1"/>
</dbReference>
<dbReference type="GO" id="GO:0008270">
    <property type="term" value="F:zinc ion binding"/>
    <property type="evidence" value="ECO:0007669"/>
    <property type="project" value="UniProtKB-KW"/>
</dbReference>
<keyword evidence="1" id="KW-0863">Zinc-finger</keyword>
<dbReference type="InterPro" id="IPR013087">
    <property type="entry name" value="Znf_C2H2_type"/>
</dbReference>
<dbReference type="HOGENOM" id="CLU_006344_2_1_1"/>
<reference evidence="4" key="2">
    <citation type="submission" date="2015-01" db="EMBL/GenBank/DDBJ databases">
        <title>Evolutionary Origins and Diversification of the Mycorrhizal Mutualists.</title>
        <authorList>
            <consortium name="DOE Joint Genome Institute"/>
            <consortium name="Mycorrhizal Genomics Consortium"/>
            <person name="Kohler A."/>
            <person name="Kuo A."/>
            <person name="Nagy L.G."/>
            <person name="Floudas D."/>
            <person name="Copeland A."/>
            <person name="Barry K.W."/>
            <person name="Cichocki N."/>
            <person name="Veneault-Fourrey C."/>
            <person name="LaButti K."/>
            <person name="Lindquist E.A."/>
            <person name="Lipzen A."/>
            <person name="Lundell T."/>
            <person name="Morin E."/>
            <person name="Murat C."/>
            <person name="Riley R."/>
            <person name="Ohm R."/>
            <person name="Sun H."/>
            <person name="Tunlid A."/>
            <person name="Henrissat B."/>
            <person name="Grigoriev I.V."/>
            <person name="Hibbett D.S."/>
            <person name="Martin F."/>
        </authorList>
    </citation>
    <scope>NUCLEOTIDE SEQUENCE [LARGE SCALE GENOMIC DNA]</scope>
    <source>
        <strain evidence="4">Ve08.2h10</strain>
    </source>
</reference>
<sequence>MPQVKTHCGKLKTISCPHCGKKFCTETNLLQHINQPMGSCYGLPCQAEMQFYEDVHPPTGPNNAQLPHSRAVSTIPDQLNYPDIELDDRDFLMTDPVPPDFGPGELAAALSNHPEPLHRKFVELYEGCSKVFPGGKTFMDSFREDGYTDERWENLYFPWASQEEWAFASWLLHSWLSMAAIDTLLLLKIFEQISLSFHTAKELRAWAEMLAAGPCWLFQPMMPEHPTKKPVCLFYCNAIECLQALLSHPLFESHISFVSRKVWTSTAKVCRVYDEWLSGDCAWGIQNALPPSATTLGVVLSSDRTNISVMSGNRMAHPFLISLANIDTSI</sequence>
<dbReference type="AlphaFoldDB" id="A0A0D0DPC7"/>
<name>A0A0D0DPC7_9AGAM</name>
<dbReference type="InterPro" id="IPR041078">
    <property type="entry name" value="Plavaka"/>
</dbReference>
<evidence type="ECO:0000256" key="1">
    <source>
        <dbReference type="PROSITE-ProRule" id="PRU00042"/>
    </source>
</evidence>
<feature type="domain" description="C2H2-type" evidence="2">
    <location>
        <begin position="14"/>
        <end position="32"/>
    </location>
</feature>
<keyword evidence="1" id="KW-0862">Zinc</keyword>
<evidence type="ECO:0000313" key="4">
    <source>
        <dbReference type="Proteomes" id="UP000054538"/>
    </source>
</evidence>
<keyword evidence="4" id="KW-1185">Reference proteome</keyword>
<accession>A0A0D0DPC7</accession>
<dbReference type="OrthoDB" id="2688393at2759"/>
<keyword evidence="1" id="KW-0479">Metal-binding</keyword>
<gene>
    <name evidence="3" type="ORF">PAXRUDRAFT_157832</name>
</gene>
<evidence type="ECO:0000259" key="2">
    <source>
        <dbReference type="PROSITE" id="PS50157"/>
    </source>
</evidence>
<protein>
    <submittedName>
        <fullName evidence="3">Unplaced genomic scaffold scaffold_1120, whole genome shotgun sequence</fullName>
    </submittedName>
</protein>
<dbReference type="Pfam" id="PF18759">
    <property type="entry name" value="Plavaka"/>
    <property type="match status" value="1"/>
</dbReference>
<dbReference type="InParanoid" id="A0A0D0DPC7"/>